<dbReference type="PROSITE" id="PS50240">
    <property type="entry name" value="TRYPSIN_DOM"/>
    <property type="match status" value="1"/>
</dbReference>
<keyword evidence="2" id="KW-0964">Secreted</keyword>
<keyword evidence="7" id="KW-1015">Disulfide bond</keyword>
<keyword evidence="4 10" id="KW-0732">Signal</keyword>
<evidence type="ECO:0000256" key="4">
    <source>
        <dbReference type="ARBA" id="ARBA00022729"/>
    </source>
</evidence>
<reference evidence="13" key="1">
    <citation type="submission" date="2025-08" db="UniProtKB">
        <authorList>
            <consortium name="RefSeq"/>
        </authorList>
    </citation>
    <scope>IDENTIFICATION</scope>
</reference>
<dbReference type="GO" id="GO:0004252">
    <property type="term" value="F:serine-type endopeptidase activity"/>
    <property type="evidence" value="ECO:0007669"/>
    <property type="project" value="InterPro"/>
</dbReference>
<evidence type="ECO:0000313" key="13">
    <source>
        <dbReference type="RefSeq" id="XP_015606010.1"/>
    </source>
</evidence>
<dbReference type="Gene3D" id="2.40.10.10">
    <property type="entry name" value="Trypsin-like serine proteases"/>
    <property type="match status" value="2"/>
</dbReference>
<accession>A0AAJ7CAV7</accession>
<dbReference type="RefSeq" id="XP_015606010.1">
    <property type="nucleotide sequence ID" value="XM_015750524.2"/>
</dbReference>
<evidence type="ECO:0000256" key="5">
    <source>
        <dbReference type="ARBA" id="ARBA00022801"/>
    </source>
</evidence>
<evidence type="ECO:0000256" key="3">
    <source>
        <dbReference type="ARBA" id="ARBA00022670"/>
    </source>
</evidence>
<evidence type="ECO:0000256" key="10">
    <source>
        <dbReference type="SAM" id="SignalP"/>
    </source>
</evidence>
<dbReference type="InterPro" id="IPR001314">
    <property type="entry name" value="Peptidase_S1A"/>
</dbReference>
<keyword evidence="6 9" id="KW-0720">Serine protease</keyword>
<proteinExistence type="predicted"/>
<dbReference type="PROSITE" id="PS00135">
    <property type="entry name" value="TRYPSIN_SER"/>
    <property type="match status" value="1"/>
</dbReference>
<feature type="chain" id="PRO_5042502246" evidence="10">
    <location>
        <begin position="23"/>
        <end position="258"/>
    </location>
</feature>
<feature type="signal peptide" evidence="10">
    <location>
        <begin position="1"/>
        <end position="22"/>
    </location>
</feature>
<dbReference type="SMART" id="SM00020">
    <property type="entry name" value="Tryp_SPc"/>
    <property type="match status" value="1"/>
</dbReference>
<dbReference type="InterPro" id="IPR043504">
    <property type="entry name" value="Peptidase_S1_PA_chymotrypsin"/>
</dbReference>
<evidence type="ECO:0000259" key="11">
    <source>
        <dbReference type="PROSITE" id="PS50240"/>
    </source>
</evidence>
<name>A0AAJ7CAV7_CEPCN</name>
<dbReference type="FunFam" id="2.40.10.10:FF:000054">
    <property type="entry name" value="Complement C1r subcomponent"/>
    <property type="match status" value="1"/>
</dbReference>
<evidence type="ECO:0000256" key="1">
    <source>
        <dbReference type="ARBA" id="ARBA00004613"/>
    </source>
</evidence>
<dbReference type="Pfam" id="PF00089">
    <property type="entry name" value="Trypsin"/>
    <property type="match status" value="2"/>
</dbReference>
<sequence length="258" mass="28878">MNVMKLIIVLTLAYFHIPLAKCTTRFNINLKHHIDLSYGSPAYKHCECGRRNTNQPQNTRIVGGTEVFENEYPWMTLIIGNGSRLVCGGSLLNDRYVLTAAHCLLRGFRQNEMKVVLGEHDRCNGDLKTVVFSVEKLIPHPDYHSGTNYADIMLLKLNMRVTFNEYIRPICLPNIHCPTKVSTLLCAGISSGGQDACQGDSGGPLQILNDKGRYELIGIVSNGIGCGDKGFPGFYTDVARMITWVVKITTRDSMYCWR</sequence>
<dbReference type="InterPro" id="IPR001254">
    <property type="entry name" value="Trypsin_dom"/>
</dbReference>
<dbReference type="PANTHER" id="PTHR24252">
    <property type="entry name" value="ACROSIN-RELATED"/>
    <property type="match status" value="1"/>
</dbReference>
<feature type="domain" description="Peptidase S1" evidence="11">
    <location>
        <begin position="61"/>
        <end position="250"/>
    </location>
</feature>
<dbReference type="FunFam" id="2.40.10.10:FF:000060">
    <property type="entry name" value="Acrosin"/>
    <property type="match status" value="1"/>
</dbReference>
<evidence type="ECO:0000256" key="6">
    <source>
        <dbReference type="ARBA" id="ARBA00022825"/>
    </source>
</evidence>
<evidence type="ECO:0000313" key="12">
    <source>
        <dbReference type="Proteomes" id="UP000694920"/>
    </source>
</evidence>
<comment type="subcellular location">
    <subcellularLocation>
        <location evidence="1">Secreted</location>
    </subcellularLocation>
</comment>
<keyword evidence="12" id="KW-1185">Reference proteome</keyword>
<dbReference type="AlphaFoldDB" id="A0AAJ7CAV7"/>
<dbReference type="InterPro" id="IPR018114">
    <property type="entry name" value="TRYPSIN_HIS"/>
</dbReference>
<keyword evidence="3 9" id="KW-0645">Protease</keyword>
<organism evidence="12 13">
    <name type="scientific">Cephus cinctus</name>
    <name type="common">Wheat stem sawfly</name>
    <dbReference type="NCBI Taxonomy" id="211228"/>
    <lineage>
        <taxon>Eukaryota</taxon>
        <taxon>Metazoa</taxon>
        <taxon>Ecdysozoa</taxon>
        <taxon>Arthropoda</taxon>
        <taxon>Hexapoda</taxon>
        <taxon>Insecta</taxon>
        <taxon>Pterygota</taxon>
        <taxon>Neoptera</taxon>
        <taxon>Endopterygota</taxon>
        <taxon>Hymenoptera</taxon>
        <taxon>Cephoidea</taxon>
        <taxon>Cephidae</taxon>
        <taxon>Cephus</taxon>
    </lineage>
</organism>
<dbReference type="InterPro" id="IPR033116">
    <property type="entry name" value="TRYPSIN_SER"/>
</dbReference>
<keyword evidence="5 9" id="KW-0378">Hydrolase</keyword>
<dbReference type="PROSITE" id="PS00134">
    <property type="entry name" value="TRYPSIN_HIS"/>
    <property type="match status" value="1"/>
</dbReference>
<dbReference type="GO" id="GO:0005576">
    <property type="term" value="C:extracellular region"/>
    <property type="evidence" value="ECO:0007669"/>
    <property type="project" value="UniProtKB-SubCell"/>
</dbReference>
<evidence type="ECO:0000256" key="9">
    <source>
        <dbReference type="RuleBase" id="RU363034"/>
    </source>
</evidence>
<dbReference type="PANTHER" id="PTHR24252:SF7">
    <property type="entry name" value="HYALIN"/>
    <property type="match status" value="1"/>
</dbReference>
<dbReference type="CDD" id="cd00190">
    <property type="entry name" value="Tryp_SPc"/>
    <property type="match status" value="1"/>
</dbReference>
<evidence type="ECO:0000256" key="2">
    <source>
        <dbReference type="ARBA" id="ARBA00022525"/>
    </source>
</evidence>
<keyword evidence="8" id="KW-0325">Glycoprotein</keyword>
<dbReference type="InterPro" id="IPR009003">
    <property type="entry name" value="Peptidase_S1_PA"/>
</dbReference>
<dbReference type="Proteomes" id="UP000694920">
    <property type="component" value="Unplaced"/>
</dbReference>
<evidence type="ECO:0000256" key="8">
    <source>
        <dbReference type="ARBA" id="ARBA00023180"/>
    </source>
</evidence>
<dbReference type="GeneID" id="107272892"/>
<evidence type="ECO:0000256" key="7">
    <source>
        <dbReference type="ARBA" id="ARBA00023157"/>
    </source>
</evidence>
<protein>
    <submittedName>
        <fullName evidence="13">Proclotting enzyme isoform X2</fullName>
    </submittedName>
</protein>
<dbReference type="PRINTS" id="PR00722">
    <property type="entry name" value="CHYMOTRYPSIN"/>
</dbReference>
<dbReference type="SUPFAM" id="SSF50494">
    <property type="entry name" value="Trypsin-like serine proteases"/>
    <property type="match status" value="1"/>
</dbReference>
<gene>
    <name evidence="13" type="primary">LOC107272892</name>
</gene>
<dbReference type="GO" id="GO:0006508">
    <property type="term" value="P:proteolysis"/>
    <property type="evidence" value="ECO:0007669"/>
    <property type="project" value="UniProtKB-KW"/>
</dbReference>